<dbReference type="InterPro" id="IPR029063">
    <property type="entry name" value="SAM-dependent_MTases_sf"/>
</dbReference>
<feature type="domain" description="Methyltransferase" evidence="1">
    <location>
        <begin position="45"/>
        <end position="139"/>
    </location>
</feature>
<dbReference type="Pfam" id="PF13649">
    <property type="entry name" value="Methyltransf_25"/>
    <property type="match status" value="1"/>
</dbReference>
<organism evidence="2 3">
    <name type="scientific">Desulfarculus baarsii (strain ATCC 33931 / DSM 2075 / LMG 7858 / VKM B-1802 / 2st14)</name>
    <dbReference type="NCBI Taxonomy" id="644282"/>
    <lineage>
        <taxon>Bacteria</taxon>
        <taxon>Pseudomonadati</taxon>
        <taxon>Thermodesulfobacteriota</taxon>
        <taxon>Desulfarculia</taxon>
        <taxon>Desulfarculales</taxon>
        <taxon>Desulfarculaceae</taxon>
        <taxon>Desulfarculus</taxon>
    </lineage>
</organism>
<dbReference type="EMBL" id="CP002085">
    <property type="protein sequence ID" value="ADK83684.1"/>
    <property type="molecule type" value="Genomic_DNA"/>
</dbReference>
<dbReference type="PANTHER" id="PTHR43464">
    <property type="entry name" value="METHYLTRANSFERASE"/>
    <property type="match status" value="1"/>
</dbReference>
<dbReference type="AlphaFoldDB" id="E1QDP8"/>
<dbReference type="SUPFAM" id="SSF53335">
    <property type="entry name" value="S-adenosyl-L-methionine-dependent methyltransferases"/>
    <property type="match status" value="1"/>
</dbReference>
<dbReference type="GO" id="GO:0032259">
    <property type="term" value="P:methylation"/>
    <property type="evidence" value="ECO:0007669"/>
    <property type="project" value="UniProtKB-KW"/>
</dbReference>
<evidence type="ECO:0000313" key="2">
    <source>
        <dbReference type="EMBL" id="ADK83684.1"/>
    </source>
</evidence>
<keyword evidence="2" id="KW-0489">Methyltransferase</keyword>
<dbReference type="InterPro" id="IPR041698">
    <property type="entry name" value="Methyltransf_25"/>
</dbReference>
<evidence type="ECO:0000259" key="1">
    <source>
        <dbReference type="Pfam" id="PF13649"/>
    </source>
</evidence>
<protein>
    <submittedName>
        <fullName evidence="2">Methyltransferase type 11</fullName>
    </submittedName>
</protein>
<keyword evidence="3" id="KW-1185">Reference proteome</keyword>
<evidence type="ECO:0000313" key="3">
    <source>
        <dbReference type="Proteomes" id="UP000009047"/>
    </source>
</evidence>
<reference evidence="2 3" key="1">
    <citation type="journal article" date="2010" name="Stand. Genomic Sci.">
        <title>Complete genome sequence of Desulfarculus baarsii type strain (2st14).</title>
        <authorList>
            <person name="Sun H."/>
            <person name="Spring S."/>
            <person name="Lapidus A."/>
            <person name="Davenport K."/>
            <person name="Del Rio T.G."/>
            <person name="Tice H."/>
            <person name="Nolan M."/>
            <person name="Copeland A."/>
            <person name="Cheng J.F."/>
            <person name="Lucas S."/>
            <person name="Tapia R."/>
            <person name="Goodwin L."/>
            <person name="Pitluck S."/>
            <person name="Ivanova N."/>
            <person name="Pagani I."/>
            <person name="Mavromatis K."/>
            <person name="Ovchinnikova G."/>
            <person name="Pati A."/>
            <person name="Chen A."/>
            <person name="Palaniappan K."/>
            <person name="Hauser L."/>
            <person name="Chang Y.J."/>
            <person name="Jeffries C.D."/>
            <person name="Detter J.C."/>
            <person name="Han C."/>
            <person name="Rohde M."/>
            <person name="Brambilla E."/>
            <person name="Goker M."/>
            <person name="Woyke T."/>
            <person name="Bristow J."/>
            <person name="Eisen J.A."/>
            <person name="Markowitz V."/>
            <person name="Hugenholtz P."/>
            <person name="Kyrpides N.C."/>
            <person name="Klenk H.P."/>
            <person name="Land M."/>
        </authorList>
    </citation>
    <scope>NUCLEOTIDE SEQUENCE [LARGE SCALE GENOMIC DNA]</scope>
    <source>
        <strain evidence="3">ATCC 33931 / DSM 2075 / LMG 7858 / VKM B-1802 / 2st14</strain>
    </source>
</reference>
<dbReference type="Proteomes" id="UP000009047">
    <property type="component" value="Chromosome"/>
</dbReference>
<dbReference type="KEGG" id="dbr:Deba_0308"/>
<proteinExistence type="predicted"/>
<dbReference type="STRING" id="644282.Deba_0308"/>
<gene>
    <name evidence="2" type="ordered locus">Deba_0308</name>
</gene>
<dbReference type="HOGENOM" id="CLU_037990_10_2_7"/>
<accession>E1QDP8</accession>
<dbReference type="eggNOG" id="COG0500">
    <property type="taxonomic scope" value="Bacteria"/>
</dbReference>
<dbReference type="PANTHER" id="PTHR43464:SF83">
    <property type="entry name" value="MALONYL-[ACYL-CARRIER PROTEIN] O-METHYLTRANSFERASE"/>
    <property type="match status" value="1"/>
</dbReference>
<dbReference type="Gene3D" id="3.40.50.150">
    <property type="entry name" value="Vaccinia Virus protein VP39"/>
    <property type="match status" value="1"/>
</dbReference>
<dbReference type="CDD" id="cd02440">
    <property type="entry name" value="AdoMet_MTases"/>
    <property type="match status" value="1"/>
</dbReference>
<sequence>MNREKAAFFDAQVDAPWAMAAYGPDEVPKIARLRQAAAIAPGMAVLEPGCGAGRLSQLLGQWVGPTGRVLAMDISPAMVAACQRRTQNLPQVTALHLALEQYDGPPGAFQRVVCHQVFPHFDDKPLALACLRRLLAPGGSLLIVHFIDWATINDHHRKAGTVVEGDLMPPLAAMAPMIEAVGLRVDLFADDELGYLLRAKG</sequence>
<dbReference type="OrthoDB" id="5504467at2"/>
<name>E1QDP8_DESB2</name>
<keyword evidence="2" id="KW-0808">Transferase</keyword>
<dbReference type="GO" id="GO:0008168">
    <property type="term" value="F:methyltransferase activity"/>
    <property type="evidence" value="ECO:0007669"/>
    <property type="project" value="UniProtKB-KW"/>
</dbReference>
<dbReference type="RefSeq" id="WP_013257140.1">
    <property type="nucleotide sequence ID" value="NC_014365.1"/>
</dbReference>